<name>A0A5B7D1A0_PORTR</name>
<gene>
    <name evidence="1" type="ORF">E2C01_008043</name>
</gene>
<proteinExistence type="predicted"/>
<protein>
    <submittedName>
        <fullName evidence="1">Uncharacterized protein</fullName>
    </submittedName>
</protein>
<reference evidence="1 2" key="1">
    <citation type="submission" date="2019-05" db="EMBL/GenBank/DDBJ databases">
        <title>Another draft genome of Portunus trituberculatus and its Hox gene families provides insights of decapod evolution.</title>
        <authorList>
            <person name="Jeong J.-H."/>
            <person name="Song I."/>
            <person name="Kim S."/>
            <person name="Choi T."/>
            <person name="Kim D."/>
            <person name="Ryu S."/>
            <person name="Kim W."/>
        </authorList>
    </citation>
    <scope>NUCLEOTIDE SEQUENCE [LARGE SCALE GENOMIC DNA]</scope>
    <source>
        <tissue evidence="1">Muscle</tissue>
    </source>
</reference>
<dbReference type="AlphaFoldDB" id="A0A5B7D1A0"/>
<comment type="caution">
    <text evidence="1">The sequence shown here is derived from an EMBL/GenBank/DDBJ whole genome shotgun (WGS) entry which is preliminary data.</text>
</comment>
<evidence type="ECO:0000313" key="2">
    <source>
        <dbReference type="Proteomes" id="UP000324222"/>
    </source>
</evidence>
<sequence length="64" mass="7299">MLDEGASGSSTVQHETLQGRFWLFIEGFGVHPEGLEIAFLSSQWHYFVQSFHAVVPVRQAENRH</sequence>
<accession>A0A5B7D1A0</accession>
<evidence type="ECO:0000313" key="1">
    <source>
        <dbReference type="EMBL" id="MPC15258.1"/>
    </source>
</evidence>
<organism evidence="1 2">
    <name type="scientific">Portunus trituberculatus</name>
    <name type="common">Swimming crab</name>
    <name type="synonym">Neptunus trituberculatus</name>
    <dbReference type="NCBI Taxonomy" id="210409"/>
    <lineage>
        <taxon>Eukaryota</taxon>
        <taxon>Metazoa</taxon>
        <taxon>Ecdysozoa</taxon>
        <taxon>Arthropoda</taxon>
        <taxon>Crustacea</taxon>
        <taxon>Multicrustacea</taxon>
        <taxon>Malacostraca</taxon>
        <taxon>Eumalacostraca</taxon>
        <taxon>Eucarida</taxon>
        <taxon>Decapoda</taxon>
        <taxon>Pleocyemata</taxon>
        <taxon>Brachyura</taxon>
        <taxon>Eubrachyura</taxon>
        <taxon>Portunoidea</taxon>
        <taxon>Portunidae</taxon>
        <taxon>Portuninae</taxon>
        <taxon>Portunus</taxon>
    </lineage>
</organism>
<dbReference type="Proteomes" id="UP000324222">
    <property type="component" value="Unassembled WGS sequence"/>
</dbReference>
<dbReference type="EMBL" id="VSRR010000411">
    <property type="protein sequence ID" value="MPC15258.1"/>
    <property type="molecule type" value="Genomic_DNA"/>
</dbReference>
<keyword evidence="2" id="KW-1185">Reference proteome</keyword>